<dbReference type="GO" id="GO:0046872">
    <property type="term" value="F:metal ion binding"/>
    <property type="evidence" value="ECO:0007669"/>
    <property type="project" value="UniProtKB-KW"/>
</dbReference>
<proteinExistence type="inferred from homology"/>
<name>A0AAD6C3K5_9EURO</name>
<gene>
    <name evidence="9" type="ORF">N7458_008058</name>
</gene>
<dbReference type="InterPro" id="IPR027450">
    <property type="entry name" value="AlkB-like"/>
</dbReference>
<evidence type="ECO:0000256" key="7">
    <source>
        <dbReference type="ARBA" id="ARBA00023242"/>
    </source>
</evidence>
<dbReference type="GO" id="GO:0051213">
    <property type="term" value="F:dioxygenase activity"/>
    <property type="evidence" value="ECO:0007669"/>
    <property type="project" value="UniProtKB-KW"/>
</dbReference>
<accession>A0AAD6C3K5</accession>
<dbReference type="Pfam" id="PF13532">
    <property type="entry name" value="2OG-FeII_Oxy_2"/>
    <property type="match status" value="1"/>
</dbReference>
<reference evidence="9" key="2">
    <citation type="journal article" date="2023" name="IMA Fungus">
        <title>Comparative genomic study of the Penicillium genus elucidates a diverse pangenome and 15 lateral gene transfer events.</title>
        <authorList>
            <person name="Petersen C."/>
            <person name="Sorensen T."/>
            <person name="Nielsen M.R."/>
            <person name="Sondergaard T.E."/>
            <person name="Sorensen J.L."/>
            <person name="Fitzpatrick D.A."/>
            <person name="Frisvad J.C."/>
            <person name="Nielsen K.L."/>
        </authorList>
    </citation>
    <scope>NUCLEOTIDE SEQUENCE</scope>
    <source>
        <strain evidence="9">IBT 16125</strain>
    </source>
</reference>
<dbReference type="Proteomes" id="UP001213681">
    <property type="component" value="Unassembled WGS sequence"/>
</dbReference>
<evidence type="ECO:0000313" key="10">
    <source>
        <dbReference type="Proteomes" id="UP001213681"/>
    </source>
</evidence>
<dbReference type="PROSITE" id="PS51471">
    <property type="entry name" value="FE2OG_OXY"/>
    <property type="match status" value="1"/>
</dbReference>
<feature type="domain" description="Fe2OG dioxygenase" evidence="8">
    <location>
        <begin position="125"/>
        <end position="264"/>
    </location>
</feature>
<dbReference type="Gene3D" id="2.60.120.590">
    <property type="entry name" value="Alpha-ketoglutarate-dependent dioxygenase AlkB-like"/>
    <property type="match status" value="1"/>
</dbReference>
<protein>
    <submittedName>
        <fullName evidence="9">Alpha-ketoglutarate-dependent dioxygenase alkB</fullName>
    </submittedName>
</protein>
<comment type="caution">
    <text evidence="9">The sequence shown here is derived from an EMBL/GenBank/DDBJ whole genome shotgun (WGS) entry which is preliminary data.</text>
</comment>
<evidence type="ECO:0000256" key="4">
    <source>
        <dbReference type="ARBA" id="ARBA00022964"/>
    </source>
</evidence>
<keyword evidence="6" id="KW-0408">Iron</keyword>
<evidence type="ECO:0000256" key="3">
    <source>
        <dbReference type="ARBA" id="ARBA00022723"/>
    </source>
</evidence>
<reference evidence="9" key="1">
    <citation type="submission" date="2022-12" db="EMBL/GenBank/DDBJ databases">
        <authorList>
            <person name="Petersen C."/>
        </authorList>
    </citation>
    <scope>NUCLEOTIDE SEQUENCE</scope>
    <source>
        <strain evidence="9">IBT 16125</strain>
    </source>
</reference>
<dbReference type="GO" id="GO:0005634">
    <property type="term" value="C:nucleus"/>
    <property type="evidence" value="ECO:0007669"/>
    <property type="project" value="UniProtKB-SubCell"/>
</dbReference>
<dbReference type="RefSeq" id="XP_056764266.1">
    <property type="nucleotide sequence ID" value="XM_056911440.1"/>
</dbReference>
<dbReference type="SUPFAM" id="SSF51197">
    <property type="entry name" value="Clavaminate synthase-like"/>
    <property type="match status" value="1"/>
</dbReference>
<keyword evidence="4 9" id="KW-0223">Dioxygenase</keyword>
<dbReference type="PANTHER" id="PTHR46030:SF1">
    <property type="entry name" value="ALPHA-KETOGLUTARATE-DEPENDENT DIOXYGENASE ALKB HOMOLOG 6"/>
    <property type="match status" value="1"/>
</dbReference>
<keyword evidence="7" id="KW-0539">Nucleus</keyword>
<evidence type="ECO:0000259" key="8">
    <source>
        <dbReference type="PROSITE" id="PS51471"/>
    </source>
</evidence>
<evidence type="ECO:0000313" key="9">
    <source>
        <dbReference type="EMBL" id="KAJ5444186.1"/>
    </source>
</evidence>
<dbReference type="GeneID" id="81601683"/>
<keyword evidence="10" id="KW-1185">Reference proteome</keyword>
<organism evidence="9 10">
    <name type="scientific">Penicillium daleae</name>
    <dbReference type="NCBI Taxonomy" id="63821"/>
    <lineage>
        <taxon>Eukaryota</taxon>
        <taxon>Fungi</taxon>
        <taxon>Dikarya</taxon>
        <taxon>Ascomycota</taxon>
        <taxon>Pezizomycotina</taxon>
        <taxon>Eurotiomycetes</taxon>
        <taxon>Eurotiomycetidae</taxon>
        <taxon>Eurotiales</taxon>
        <taxon>Aspergillaceae</taxon>
        <taxon>Penicillium</taxon>
    </lineage>
</organism>
<sequence length="278" mass="31089">MAYDLDAARITSLPDDAFYIPNFISEEEEQILLQKLLHSRTHQPNAPPSTNLHDSTSQLTTHLQISSAPSPRWTHLTHRRLQTWPSALTKTNTLLSSALPSWLTTPIIEPRFKQLGIFADAPHGAPNHVLINEYKPGQGIMPHEDGPAYYPLVATVSLGAGIVLDFYGKDAEEENTPTSKGEPESELEYLRVPRFRVLQERRSLLVTRGKMYTDFLHGIAERVVDGDLGPETVCNWGLLGEKDGFLGGSFERMTRTSLTYRDVLKVAKVGNTLKFLGR</sequence>
<evidence type="ECO:0000256" key="2">
    <source>
        <dbReference type="ARBA" id="ARBA00007879"/>
    </source>
</evidence>
<evidence type="ECO:0000256" key="6">
    <source>
        <dbReference type="ARBA" id="ARBA00023004"/>
    </source>
</evidence>
<evidence type="ECO:0000256" key="5">
    <source>
        <dbReference type="ARBA" id="ARBA00023002"/>
    </source>
</evidence>
<dbReference type="AlphaFoldDB" id="A0AAD6C3K5"/>
<dbReference type="InterPro" id="IPR005123">
    <property type="entry name" value="Oxoglu/Fe-dep_dioxygenase_dom"/>
</dbReference>
<keyword evidence="5" id="KW-0560">Oxidoreductase</keyword>
<dbReference type="InterPro" id="IPR037151">
    <property type="entry name" value="AlkB-like_sf"/>
</dbReference>
<evidence type="ECO:0000256" key="1">
    <source>
        <dbReference type="ARBA" id="ARBA00004123"/>
    </source>
</evidence>
<dbReference type="InterPro" id="IPR032862">
    <property type="entry name" value="ALKBH6"/>
</dbReference>
<comment type="subcellular location">
    <subcellularLocation>
        <location evidence="1">Nucleus</location>
    </subcellularLocation>
</comment>
<dbReference type="PANTHER" id="PTHR46030">
    <property type="entry name" value="ALPHA-KETOGLUTARATE-DEPENDENT DIOXYGENASE ALKB HOMOLOG 6"/>
    <property type="match status" value="1"/>
</dbReference>
<comment type="similarity">
    <text evidence="2">Belongs to the alkB family.</text>
</comment>
<dbReference type="EMBL" id="JAPVEA010000007">
    <property type="protein sequence ID" value="KAJ5444186.1"/>
    <property type="molecule type" value="Genomic_DNA"/>
</dbReference>
<keyword evidence="3" id="KW-0479">Metal-binding</keyword>